<keyword evidence="8" id="KW-1185">Reference proteome</keyword>
<dbReference type="InterPro" id="IPR008201">
    <property type="entry name" value="HepT-like"/>
</dbReference>
<evidence type="ECO:0000313" key="7">
    <source>
        <dbReference type="EMBL" id="RBP08620.1"/>
    </source>
</evidence>
<keyword evidence="2" id="KW-1277">Toxin-antitoxin system</keyword>
<organism evidence="7 8">
    <name type="scientific">Roseiarcus fermentans</name>
    <dbReference type="NCBI Taxonomy" id="1473586"/>
    <lineage>
        <taxon>Bacteria</taxon>
        <taxon>Pseudomonadati</taxon>
        <taxon>Pseudomonadota</taxon>
        <taxon>Alphaproteobacteria</taxon>
        <taxon>Hyphomicrobiales</taxon>
        <taxon>Roseiarcaceae</taxon>
        <taxon>Roseiarcus</taxon>
    </lineage>
</organism>
<dbReference type="GO" id="GO:0000166">
    <property type="term" value="F:nucleotide binding"/>
    <property type="evidence" value="ECO:0007669"/>
    <property type="project" value="UniProtKB-KW"/>
</dbReference>
<dbReference type="RefSeq" id="WP_113891013.1">
    <property type="nucleotide sequence ID" value="NZ_QNRK01000024.1"/>
</dbReference>
<dbReference type="Proteomes" id="UP000253529">
    <property type="component" value="Unassembled WGS sequence"/>
</dbReference>
<gene>
    <name evidence="7" type="ORF">DFR50_1246</name>
</gene>
<protein>
    <submittedName>
        <fullName evidence="7">Uncharacterized protein with HEPN domain</fullName>
    </submittedName>
</protein>
<evidence type="ECO:0000256" key="6">
    <source>
        <dbReference type="ARBA" id="ARBA00024207"/>
    </source>
</evidence>
<dbReference type="InterPro" id="IPR051813">
    <property type="entry name" value="HepT_RNase_toxin"/>
</dbReference>
<evidence type="ECO:0000256" key="1">
    <source>
        <dbReference type="ARBA" id="ARBA00022553"/>
    </source>
</evidence>
<dbReference type="EMBL" id="QNRK01000024">
    <property type="protein sequence ID" value="RBP08620.1"/>
    <property type="molecule type" value="Genomic_DNA"/>
</dbReference>
<accession>A0A366F3R4</accession>
<dbReference type="OrthoDB" id="4829434at2"/>
<evidence type="ECO:0000256" key="4">
    <source>
        <dbReference type="ARBA" id="ARBA00022741"/>
    </source>
</evidence>
<evidence type="ECO:0000256" key="3">
    <source>
        <dbReference type="ARBA" id="ARBA00022722"/>
    </source>
</evidence>
<dbReference type="PANTHER" id="PTHR34139:SF1">
    <property type="entry name" value="RNASE MJ1380-RELATED"/>
    <property type="match status" value="1"/>
</dbReference>
<name>A0A366F3R4_9HYPH</name>
<dbReference type="Gene3D" id="1.20.120.580">
    <property type="entry name" value="bsu32300-like"/>
    <property type="match status" value="1"/>
</dbReference>
<evidence type="ECO:0000256" key="2">
    <source>
        <dbReference type="ARBA" id="ARBA00022649"/>
    </source>
</evidence>
<dbReference type="GO" id="GO:0110001">
    <property type="term" value="C:toxin-antitoxin complex"/>
    <property type="evidence" value="ECO:0007669"/>
    <property type="project" value="InterPro"/>
</dbReference>
<reference evidence="7 8" key="1">
    <citation type="submission" date="2018-06" db="EMBL/GenBank/DDBJ databases">
        <title>Genomic Encyclopedia of Type Strains, Phase IV (KMG-IV): sequencing the most valuable type-strain genomes for metagenomic binning, comparative biology and taxonomic classification.</title>
        <authorList>
            <person name="Goeker M."/>
        </authorList>
    </citation>
    <scope>NUCLEOTIDE SEQUENCE [LARGE SCALE GENOMIC DNA]</scope>
    <source>
        <strain evidence="7 8">DSM 24875</strain>
    </source>
</reference>
<dbReference type="PANTHER" id="PTHR34139">
    <property type="entry name" value="UPF0331 PROTEIN MJ0127"/>
    <property type="match status" value="1"/>
</dbReference>
<sequence>MKHPERVEEYLNHIAQAIQRATDYIDRLGGVSAFRQSQRDQDAVIRNMEIIGEAARQIQQHAPQFVAAHPELPWIEMRGMRNKMIHEYFDVDVDVVWRTVKSDLPALKQRIDDLLKRLRGAAPRTPPRSPTS</sequence>
<keyword evidence="3" id="KW-0540">Nuclease</keyword>
<keyword evidence="1" id="KW-0597">Phosphoprotein</keyword>
<keyword evidence="5" id="KW-0378">Hydrolase</keyword>
<proteinExistence type="inferred from homology"/>
<dbReference type="InterPro" id="IPR037038">
    <property type="entry name" value="HepT-like_sf"/>
</dbReference>
<comment type="similarity">
    <text evidence="6">Belongs to the HepT RNase toxin family.</text>
</comment>
<dbReference type="GO" id="GO:0016787">
    <property type="term" value="F:hydrolase activity"/>
    <property type="evidence" value="ECO:0007669"/>
    <property type="project" value="UniProtKB-KW"/>
</dbReference>
<dbReference type="GO" id="GO:0004540">
    <property type="term" value="F:RNA nuclease activity"/>
    <property type="evidence" value="ECO:0007669"/>
    <property type="project" value="InterPro"/>
</dbReference>
<keyword evidence="4" id="KW-0547">Nucleotide-binding</keyword>
<dbReference type="Pfam" id="PF01934">
    <property type="entry name" value="HepT-like"/>
    <property type="match status" value="1"/>
</dbReference>
<comment type="caution">
    <text evidence="7">The sequence shown here is derived from an EMBL/GenBank/DDBJ whole genome shotgun (WGS) entry which is preliminary data.</text>
</comment>
<evidence type="ECO:0000313" key="8">
    <source>
        <dbReference type="Proteomes" id="UP000253529"/>
    </source>
</evidence>
<evidence type="ECO:0000256" key="5">
    <source>
        <dbReference type="ARBA" id="ARBA00022801"/>
    </source>
</evidence>
<dbReference type="AlphaFoldDB" id="A0A366F3R4"/>